<accession>A0A645GNI5</accession>
<dbReference type="SUPFAM" id="SSF102829">
    <property type="entry name" value="Cell division protein ZapA-like"/>
    <property type="match status" value="1"/>
</dbReference>
<evidence type="ECO:0000256" key="2">
    <source>
        <dbReference type="ARBA" id="ARBA00015195"/>
    </source>
</evidence>
<evidence type="ECO:0000313" key="11">
    <source>
        <dbReference type="EMBL" id="MPN28491.1"/>
    </source>
</evidence>
<evidence type="ECO:0000256" key="9">
    <source>
        <dbReference type="ARBA" id="ARBA00033158"/>
    </source>
</evidence>
<dbReference type="GO" id="GO:0005829">
    <property type="term" value="C:cytosol"/>
    <property type="evidence" value="ECO:0007669"/>
    <property type="project" value="TreeGrafter"/>
</dbReference>
<dbReference type="GO" id="GO:0043093">
    <property type="term" value="P:FtsZ-dependent cytokinesis"/>
    <property type="evidence" value="ECO:0007669"/>
    <property type="project" value="TreeGrafter"/>
</dbReference>
<proteinExistence type="predicted"/>
<comment type="subunit">
    <text evidence="8">Homodimer. Interacts with FtsZ.</text>
</comment>
<evidence type="ECO:0000256" key="8">
    <source>
        <dbReference type="ARBA" id="ARBA00026068"/>
    </source>
</evidence>
<comment type="function">
    <text evidence="7">Activator of cell division through the inhibition of FtsZ GTPase activity, therefore promoting FtsZ assembly into bundles of protofilaments necessary for the formation of the division Z ring. It is recruited early at mid-cell but it is not essential for cell division.</text>
</comment>
<dbReference type="EMBL" id="VSSQ01078807">
    <property type="protein sequence ID" value="MPN28491.1"/>
    <property type="molecule type" value="Genomic_DNA"/>
</dbReference>
<dbReference type="InterPro" id="IPR053712">
    <property type="entry name" value="Bac_CellDiv_Activator"/>
</dbReference>
<dbReference type="GO" id="GO:0030428">
    <property type="term" value="C:cell septum"/>
    <property type="evidence" value="ECO:0007669"/>
    <property type="project" value="TreeGrafter"/>
</dbReference>
<evidence type="ECO:0000256" key="6">
    <source>
        <dbReference type="ARBA" id="ARBA00023306"/>
    </source>
</evidence>
<keyword evidence="10" id="KW-0175">Coiled coil</keyword>
<gene>
    <name evidence="11" type="primary">zapA_7</name>
    <name evidence="11" type="ORF">SDC9_175933</name>
</gene>
<protein>
    <recommendedName>
        <fullName evidence="2">Cell division protein ZapA</fullName>
    </recommendedName>
    <alternativeName>
        <fullName evidence="9">Z ring-associated protein ZapA</fullName>
    </alternativeName>
</protein>
<dbReference type="InterPro" id="IPR036192">
    <property type="entry name" value="Cell_div_ZapA-like_sf"/>
</dbReference>
<keyword evidence="6" id="KW-0131">Cell cycle</keyword>
<keyword evidence="5" id="KW-0717">Septation</keyword>
<evidence type="ECO:0000256" key="10">
    <source>
        <dbReference type="SAM" id="Coils"/>
    </source>
</evidence>
<reference evidence="11" key="1">
    <citation type="submission" date="2019-08" db="EMBL/GenBank/DDBJ databases">
        <authorList>
            <person name="Kucharzyk K."/>
            <person name="Murdoch R.W."/>
            <person name="Higgins S."/>
            <person name="Loffler F."/>
        </authorList>
    </citation>
    <scope>NUCLEOTIDE SEQUENCE</scope>
</reference>
<dbReference type="GO" id="GO:0000917">
    <property type="term" value="P:division septum assembly"/>
    <property type="evidence" value="ECO:0007669"/>
    <property type="project" value="UniProtKB-KW"/>
</dbReference>
<dbReference type="InterPro" id="IPR007838">
    <property type="entry name" value="Cell_div_ZapA-like"/>
</dbReference>
<comment type="caution">
    <text evidence="11">The sequence shown here is derived from an EMBL/GenBank/DDBJ whole genome shotgun (WGS) entry which is preliminary data.</text>
</comment>
<evidence type="ECO:0000256" key="5">
    <source>
        <dbReference type="ARBA" id="ARBA00023210"/>
    </source>
</evidence>
<dbReference type="PANTHER" id="PTHR34981">
    <property type="entry name" value="CELL DIVISION PROTEIN ZAPA"/>
    <property type="match status" value="1"/>
</dbReference>
<feature type="coiled-coil region" evidence="10">
    <location>
        <begin position="69"/>
        <end position="103"/>
    </location>
</feature>
<dbReference type="Pfam" id="PF05164">
    <property type="entry name" value="ZapA"/>
    <property type="match status" value="1"/>
</dbReference>
<sequence>MKNRVTMTICGEDYNFVADESPEYMEKVGAYVSKKMNEMLTGAKVGRTDAAVLAAANIADELFKSYEAAEKLRGQIKNYVDEASHAQSEASDLKREAFRLQQKLDAKNGGNSGNGNRR</sequence>
<keyword evidence="4 11" id="KW-0132">Cell division</keyword>
<organism evidence="11">
    <name type="scientific">bioreactor metagenome</name>
    <dbReference type="NCBI Taxonomy" id="1076179"/>
    <lineage>
        <taxon>unclassified sequences</taxon>
        <taxon>metagenomes</taxon>
        <taxon>ecological metagenomes</taxon>
    </lineage>
</organism>
<evidence type="ECO:0000256" key="3">
    <source>
        <dbReference type="ARBA" id="ARBA00022490"/>
    </source>
</evidence>
<name>A0A645GNI5_9ZZZZ</name>
<dbReference type="GO" id="GO:0032153">
    <property type="term" value="C:cell division site"/>
    <property type="evidence" value="ECO:0007669"/>
    <property type="project" value="TreeGrafter"/>
</dbReference>
<evidence type="ECO:0000256" key="7">
    <source>
        <dbReference type="ARBA" id="ARBA00024910"/>
    </source>
</evidence>
<comment type="subcellular location">
    <subcellularLocation>
        <location evidence="1">Cytoplasm</location>
    </subcellularLocation>
</comment>
<dbReference type="GO" id="GO:0000921">
    <property type="term" value="P:septin ring assembly"/>
    <property type="evidence" value="ECO:0007669"/>
    <property type="project" value="TreeGrafter"/>
</dbReference>
<dbReference type="Gene3D" id="6.10.250.790">
    <property type="match status" value="1"/>
</dbReference>
<evidence type="ECO:0000256" key="4">
    <source>
        <dbReference type="ARBA" id="ARBA00022618"/>
    </source>
</evidence>
<dbReference type="PANTHER" id="PTHR34981:SF1">
    <property type="entry name" value="CELL DIVISION PROTEIN ZAPA"/>
    <property type="match status" value="1"/>
</dbReference>
<evidence type="ECO:0000256" key="1">
    <source>
        <dbReference type="ARBA" id="ARBA00004496"/>
    </source>
</evidence>
<dbReference type="AlphaFoldDB" id="A0A645GNI5"/>
<keyword evidence="3" id="KW-0963">Cytoplasm</keyword>